<evidence type="ECO:0000313" key="3">
    <source>
        <dbReference type="Proteomes" id="UP001177670"/>
    </source>
</evidence>
<feature type="compositionally biased region" description="Basic residues" evidence="1">
    <location>
        <begin position="8"/>
        <end position="18"/>
    </location>
</feature>
<keyword evidence="3" id="KW-1185">Reference proteome</keyword>
<evidence type="ECO:0000256" key="1">
    <source>
        <dbReference type="SAM" id="MobiDB-lite"/>
    </source>
</evidence>
<feature type="compositionally biased region" description="Basic and acidic residues" evidence="1">
    <location>
        <begin position="25"/>
        <end position="61"/>
    </location>
</feature>
<reference evidence="2" key="1">
    <citation type="submission" date="2021-10" db="EMBL/GenBank/DDBJ databases">
        <title>Melipona bicolor Genome sequencing and assembly.</title>
        <authorList>
            <person name="Araujo N.S."/>
            <person name="Arias M.C."/>
        </authorList>
    </citation>
    <scope>NUCLEOTIDE SEQUENCE</scope>
    <source>
        <strain evidence="2">USP_2M_L1-L4_2017</strain>
        <tissue evidence="2">Whole body</tissue>
    </source>
</reference>
<gene>
    <name evidence="2" type="ORF">K0M31_017371</name>
</gene>
<dbReference type="Proteomes" id="UP001177670">
    <property type="component" value="Unassembled WGS sequence"/>
</dbReference>
<protein>
    <submittedName>
        <fullName evidence="2">Uncharacterized protein</fullName>
    </submittedName>
</protein>
<proteinExistence type="predicted"/>
<evidence type="ECO:0000313" key="2">
    <source>
        <dbReference type="EMBL" id="KAK1131074.1"/>
    </source>
</evidence>
<organism evidence="2 3">
    <name type="scientific">Melipona bicolor</name>
    <dbReference type="NCBI Taxonomy" id="60889"/>
    <lineage>
        <taxon>Eukaryota</taxon>
        <taxon>Metazoa</taxon>
        <taxon>Ecdysozoa</taxon>
        <taxon>Arthropoda</taxon>
        <taxon>Hexapoda</taxon>
        <taxon>Insecta</taxon>
        <taxon>Pterygota</taxon>
        <taxon>Neoptera</taxon>
        <taxon>Endopterygota</taxon>
        <taxon>Hymenoptera</taxon>
        <taxon>Apocrita</taxon>
        <taxon>Aculeata</taxon>
        <taxon>Apoidea</taxon>
        <taxon>Anthophila</taxon>
        <taxon>Apidae</taxon>
        <taxon>Melipona</taxon>
    </lineage>
</organism>
<feature type="compositionally biased region" description="Basic residues" evidence="1">
    <location>
        <begin position="62"/>
        <end position="75"/>
    </location>
</feature>
<comment type="caution">
    <text evidence="2">The sequence shown here is derived from an EMBL/GenBank/DDBJ whole genome shotgun (WGS) entry which is preliminary data.</text>
</comment>
<dbReference type="EMBL" id="JAHYIQ010000006">
    <property type="protein sequence ID" value="KAK1131074.1"/>
    <property type="molecule type" value="Genomic_DNA"/>
</dbReference>
<dbReference type="AlphaFoldDB" id="A0AA40G5Y2"/>
<name>A0AA40G5Y2_9HYME</name>
<accession>A0AA40G5Y2</accession>
<sequence length="126" mass="14166">MVEDSRWISRRARDHSHRGGGGERTVTREKRTGGGERGEKDGERTPSLGEKDSREGDERHRGEKKRLGRRERDRRKVRYRVKAADRSALVQEAAAAREETSRPASVSGMLGAAIVILPPFHRAPIT</sequence>
<feature type="region of interest" description="Disordered" evidence="1">
    <location>
        <begin position="1"/>
        <end position="75"/>
    </location>
</feature>